<dbReference type="GO" id="GO:0004190">
    <property type="term" value="F:aspartic-type endopeptidase activity"/>
    <property type="evidence" value="ECO:0007669"/>
    <property type="project" value="InterPro"/>
</dbReference>
<dbReference type="FunFam" id="3.30.70.270:FF:000020">
    <property type="entry name" value="Transposon Tf2-6 polyprotein-like Protein"/>
    <property type="match status" value="1"/>
</dbReference>
<dbReference type="FunFam" id="3.10.10.10:FF:000007">
    <property type="entry name" value="Retrovirus-related Pol polyprotein from transposon 17.6-like Protein"/>
    <property type="match status" value="1"/>
</dbReference>
<evidence type="ECO:0000313" key="17">
    <source>
        <dbReference type="EMBL" id="GFT48159.1"/>
    </source>
</evidence>
<evidence type="ECO:0000256" key="3">
    <source>
        <dbReference type="ARBA" id="ARBA00022679"/>
    </source>
</evidence>
<dbReference type="EC" id="2.7.7.49" evidence="1"/>
<dbReference type="GO" id="GO:0006508">
    <property type="term" value="P:proteolysis"/>
    <property type="evidence" value="ECO:0007669"/>
    <property type="project" value="UniProtKB-KW"/>
</dbReference>
<dbReference type="AlphaFoldDB" id="A0A8X6P4U3"/>
<dbReference type="SUPFAM" id="SSF50630">
    <property type="entry name" value="Acid proteases"/>
    <property type="match status" value="1"/>
</dbReference>
<dbReference type="Pfam" id="PF02037">
    <property type="entry name" value="SAP"/>
    <property type="match status" value="1"/>
</dbReference>
<evidence type="ECO:0000256" key="11">
    <source>
        <dbReference type="ARBA" id="ARBA00022918"/>
    </source>
</evidence>
<proteinExistence type="predicted"/>
<accession>A0A8X6P4U3</accession>
<feature type="domain" description="SAP" evidence="15">
    <location>
        <begin position="9"/>
        <end position="43"/>
    </location>
</feature>
<evidence type="ECO:0000259" key="16">
    <source>
        <dbReference type="PROSITE" id="PS50878"/>
    </source>
</evidence>
<keyword evidence="18" id="KW-1185">Reference proteome</keyword>
<dbReference type="Pfam" id="PF17919">
    <property type="entry name" value="RT_RNaseH_2"/>
    <property type="match status" value="1"/>
</dbReference>
<evidence type="ECO:0000256" key="10">
    <source>
        <dbReference type="ARBA" id="ARBA00022908"/>
    </source>
</evidence>
<dbReference type="InterPro" id="IPR001969">
    <property type="entry name" value="Aspartic_peptidase_AS"/>
</dbReference>
<evidence type="ECO:0000259" key="15">
    <source>
        <dbReference type="PROSITE" id="PS50800"/>
    </source>
</evidence>
<dbReference type="InterPro" id="IPR003034">
    <property type="entry name" value="SAP_dom"/>
</dbReference>
<dbReference type="EMBL" id="BMAW01064976">
    <property type="protein sequence ID" value="GFT48159.1"/>
    <property type="molecule type" value="Genomic_DNA"/>
</dbReference>
<keyword evidence="7" id="KW-0378">Hydrolase</keyword>
<gene>
    <name evidence="17" type="primary">pol</name>
    <name evidence="17" type="ORF">NPIL_597861</name>
</gene>
<dbReference type="SUPFAM" id="SSF56672">
    <property type="entry name" value="DNA/RNA polymerases"/>
    <property type="match status" value="1"/>
</dbReference>
<dbReference type="GO" id="GO:0004519">
    <property type="term" value="F:endonuclease activity"/>
    <property type="evidence" value="ECO:0007669"/>
    <property type="project" value="UniProtKB-KW"/>
</dbReference>
<dbReference type="PROSITE" id="PS00141">
    <property type="entry name" value="ASP_PROTEASE"/>
    <property type="match status" value="1"/>
</dbReference>
<dbReference type="OrthoDB" id="6428871at2759"/>
<keyword evidence="10" id="KW-0229">DNA integration</keyword>
<sequence>MADFDIESVSGLRVIELREQLSNRDLPTTGLKVELVKRLRDAMESEQSIREVSDESEQSIREVSDESSPEISERIKAVGEKEQAREKRKCESEINFNQLLAAMMDMNSNLKEMKAGQREQEGRLLEEMKKTQEEMKANIVSVINTKIDVIADKVDKNEERLGEIEKNIEKNEERFGEITLEIEKLKEAMKVDISSEKSNFAKENIREQEISQDQPNIAKPNIKIFTYDGKTSWQVYKTQFSIVANGNYWDPVTKARQLAASLRGEAADVLRTVPEEEQLNFEALTEALEQRFGEKCLKDFSRLQLKSRQQRQSETLQDLETDVERLSHLAFADCPADVRDTLDLQYFIDGVKDPEIQKALRLAELKDLKSALVYGLKYEAAQQASRRDRHLVRGAEITNSDPESGGGNGFFIEAHVNKLPCRMIVDTGANVTIMREDIAQQLNEKIIWTPPCVTLQTVNGDKIPVIGKMNIKITFGNNAYSHTVYVAKITDNFILGLDFLEKYNFILEFKDSSLHSTTEDVTLFQKGVSEIKPCYRIIASSDFTIPARQELILKGSTDQEKNFRLGVLEFPDSENFPKGVLVAATLVDITKEAIPVRCVHVSDKPKIIKKGEVLATCTPVTCVERSSFLTSNVSSENLKEDMLKTTELIQKQRIAAEKMLREFKELFPKSSEEFGRTNLTKHRIDTGNHPPIKQHPRRLPFAKVEEVKDLLKDMQAKGVIEPSTSPWASPIILVRKKDGSTRFCVDYRRLNDITKKDSYPLPRIDDTLDTLSGNVWFSTLDLKSGYWQVEMNPVDFEKTAFTTSGQGLWQFNVMPFGLCNAPATFESLMETVLRGLTPEACLIYLDDLIIVGRDFEEQLNNLRKVLEKVKQANLKLNPAKCHLFRREVSYLGHIISAEGVRTDPRKVAALKEWSQPRNVHELRSFLGLCTYYRRFLKGFSLIARPLHRLTEHKRPFVWSEECEVAFTSLKEASKSATILSYPDPDKQFILDTDASHANVGAVLSQEIDGQEPAMKYGKTVPVVRQITASATSYLDPWSNEEVCEPQMKDPDLKPIIERMESSSSLLGLDMFIIISCSCILRGDFYLRTR</sequence>
<dbReference type="PROSITE" id="PS50800">
    <property type="entry name" value="SAP"/>
    <property type="match status" value="1"/>
</dbReference>
<evidence type="ECO:0000256" key="12">
    <source>
        <dbReference type="ARBA" id="ARBA00023268"/>
    </source>
</evidence>
<protein>
    <recommendedName>
        <fullName evidence="1">RNA-directed DNA polymerase</fullName>
        <ecNumber evidence="1">2.7.7.49</ecNumber>
    </recommendedName>
</protein>
<evidence type="ECO:0000256" key="9">
    <source>
        <dbReference type="ARBA" id="ARBA00022884"/>
    </source>
</evidence>
<dbReference type="InterPro" id="IPR043128">
    <property type="entry name" value="Rev_trsase/Diguanyl_cyclase"/>
</dbReference>
<dbReference type="GO" id="GO:0003964">
    <property type="term" value="F:RNA-directed DNA polymerase activity"/>
    <property type="evidence" value="ECO:0007669"/>
    <property type="project" value="UniProtKB-KW"/>
</dbReference>
<dbReference type="Gene3D" id="2.40.70.10">
    <property type="entry name" value="Acid Proteases"/>
    <property type="match status" value="1"/>
</dbReference>
<dbReference type="InterPro" id="IPR041577">
    <property type="entry name" value="RT_RNaseH_2"/>
</dbReference>
<keyword evidence="3" id="KW-0808">Transferase</keyword>
<evidence type="ECO:0000256" key="1">
    <source>
        <dbReference type="ARBA" id="ARBA00012493"/>
    </source>
</evidence>
<dbReference type="GO" id="GO:0003723">
    <property type="term" value="F:RNA binding"/>
    <property type="evidence" value="ECO:0007669"/>
    <property type="project" value="UniProtKB-KW"/>
</dbReference>
<dbReference type="Pfam" id="PF00078">
    <property type="entry name" value="RVT_1"/>
    <property type="match status" value="1"/>
</dbReference>
<comment type="caution">
    <text evidence="17">The sequence shown here is derived from an EMBL/GenBank/DDBJ whole genome shotgun (WGS) entry which is preliminary data.</text>
</comment>
<evidence type="ECO:0000256" key="7">
    <source>
        <dbReference type="ARBA" id="ARBA00022801"/>
    </source>
</evidence>
<dbReference type="InterPro" id="IPR000477">
    <property type="entry name" value="RT_dom"/>
</dbReference>
<dbReference type="InterPro" id="IPR036361">
    <property type="entry name" value="SAP_dom_sf"/>
</dbReference>
<evidence type="ECO:0000313" key="18">
    <source>
        <dbReference type="Proteomes" id="UP000887013"/>
    </source>
</evidence>
<evidence type="ECO:0000256" key="13">
    <source>
        <dbReference type="SAM" id="Coils"/>
    </source>
</evidence>
<evidence type="ECO:0000256" key="5">
    <source>
        <dbReference type="ARBA" id="ARBA00022722"/>
    </source>
</evidence>
<dbReference type="PROSITE" id="PS50878">
    <property type="entry name" value="RT_POL"/>
    <property type="match status" value="1"/>
</dbReference>
<keyword evidence="13" id="KW-0175">Coiled coil</keyword>
<keyword evidence="5" id="KW-0540">Nuclease</keyword>
<feature type="compositionally biased region" description="Basic and acidic residues" evidence="14">
    <location>
        <begin position="71"/>
        <end position="88"/>
    </location>
</feature>
<dbReference type="PANTHER" id="PTHR37984">
    <property type="entry name" value="PROTEIN CBG26694"/>
    <property type="match status" value="1"/>
</dbReference>
<keyword evidence="9" id="KW-0694">RNA-binding</keyword>
<keyword evidence="6" id="KW-0255">Endonuclease</keyword>
<dbReference type="PANTHER" id="PTHR37984:SF5">
    <property type="entry name" value="PROTEIN NYNRIN-LIKE"/>
    <property type="match status" value="1"/>
</dbReference>
<keyword evidence="4" id="KW-0548">Nucleotidyltransferase</keyword>
<dbReference type="InterPro" id="IPR021109">
    <property type="entry name" value="Peptidase_aspartic_dom_sf"/>
</dbReference>
<dbReference type="SMART" id="SM00513">
    <property type="entry name" value="SAP"/>
    <property type="match status" value="1"/>
</dbReference>
<feature type="compositionally biased region" description="Basic and acidic residues" evidence="14">
    <location>
        <begin position="44"/>
        <end position="64"/>
    </location>
</feature>
<reference evidence="17" key="1">
    <citation type="submission" date="2020-08" db="EMBL/GenBank/DDBJ databases">
        <title>Multicomponent nature underlies the extraordinary mechanical properties of spider dragline silk.</title>
        <authorList>
            <person name="Kono N."/>
            <person name="Nakamura H."/>
            <person name="Mori M."/>
            <person name="Yoshida Y."/>
            <person name="Ohtoshi R."/>
            <person name="Malay A.D."/>
            <person name="Moran D.A.P."/>
            <person name="Tomita M."/>
            <person name="Numata K."/>
            <person name="Arakawa K."/>
        </authorList>
    </citation>
    <scope>NUCLEOTIDE SEQUENCE</scope>
</reference>
<dbReference type="GO" id="GO:0015074">
    <property type="term" value="P:DNA integration"/>
    <property type="evidence" value="ECO:0007669"/>
    <property type="project" value="UniProtKB-KW"/>
</dbReference>
<dbReference type="CDD" id="cd01647">
    <property type="entry name" value="RT_LTR"/>
    <property type="match status" value="1"/>
</dbReference>
<dbReference type="InterPro" id="IPR043502">
    <property type="entry name" value="DNA/RNA_pol_sf"/>
</dbReference>
<dbReference type="Gene3D" id="1.10.720.30">
    <property type="entry name" value="SAP domain"/>
    <property type="match status" value="1"/>
</dbReference>
<keyword evidence="2" id="KW-0645">Protease</keyword>
<dbReference type="CDD" id="cd00303">
    <property type="entry name" value="retropepsin_like"/>
    <property type="match status" value="1"/>
</dbReference>
<feature type="coiled-coil region" evidence="13">
    <location>
        <begin position="118"/>
        <end position="188"/>
    </location>
</feature>
<dbReference type="Proteomes" id="UP000887013">
    <property type="component" value="Unassembled WGS sequence"/>
</dbReference>
<name>A0A8X6P4U3_NEPPI</name>
<organism evidence="17 18">
    <name type="scientific">Nephila pilipes</name>
    <name type="common">Giant wood spider</name>
    <name type="synonym">Nephila maculata</name>
    <dbReference type="NCBI Taxonomy" id="299642"/>
    <lineage>
        <taxon>Eukaryota</taxon>
        <taxon>Metazoa</taxon>
        <taxon>Ecdysozoa</taxon>
        <taxon>Arthropoda</taxon>
        <taxon>Chelicerata</taxon>
        <taxon>Arachnida</taxon>
        <taxon>Araneae</taxon>
        <taxon>Araneomorphae</taxon>
        <taxon>Entelegynae</taxon>
        <taxon>Araneoidea</taxon>
        <taxon>Nephilidae</taxon>
        <taxon>Nephila</taxon>
    </lineage>
</organism>
<keyword evidence="12" id="KW-0511">Multifunctional enzyme</keyword>
<dbReference type="InterPro" id="IPR050951">
    <property type="entry name" value="Retrovirus_Pol_polyprotein"/>
</dbReference>
<feature type="domain" description="Reverse transcriptase" evidence="16">
    <location>
        <begin position="715"/>
        <end position="895"/>
    </location>
</feature>
<evidence type="ECO:0000256" key="4">
    <source>
        <dbReference type="ARBA" id="ARBA00022695"/>
    </source>
</evidence>
<evidence type="ECO:0000256" key="6">
    <source>
        <dbReference type="ARBA" id="ARBA00022759"/>
    </source>
</evidence>
<keyword evidence="8" id="KW-0460">Magnesium</keyword>
<dbReference type="Pfam" id="PF13650">
    <property type="entry name" value="Asp_protease_2"/>
    <property type="match status" value="1"/>
</dbReference>
<feature type="region of interest" description="Disordered" evidence="14">
    <location>
        <begin position="44"/>
        <end position="88"/>
    </location>
</feature>
<evidence type="ECO:0000256" key="14">
    <source>
        <dbReference type="SAM" id="MobiDB-lite"/>
    </source>
</evidence>
<dbReference type="SUPFAM" id="SSF68906">
    <property type="entry name" value="SAP domain"/>
    <property type="match status" value="1"/>
</dbReference>
<dbReference type="FunFam" id="3.10.10.10:FF:000002">
    <property type="entry name" value="Retrovirus-related Pol polyprotein from transposon 17.6-like protein"/>
    <property type="match status" value="1"/>
</dbReference>
<evidence type="ECO:0000256" key="8">
    <source>
        <dbReference type="ARBA" id="ARBA00022842"/>
    </source>
</evidence>
<keyword evidence="11" id="KW-0695">RNA-directed DNA polymerase</keyword>
<dbReference type="Gene3D" id="3.30.70.270">
    <property type="match status" value="2"/>
</dbReference>
<dbReference type="Gene3D" id="3.10.10.10">
    <property type="entry name" value="HIV Type 1 Reverse Transcriptase, subunit A, domain 1"/>
    <property type="match status" value="1"/>
</dbReference>
<evidence type="ECO:0000256" key="2">
    <source>
        <dbReference type="ARBA" id="ARBA00022670"/>
    </source>
</evidence>